<dbReference type="InterPro" id="IPR057326">
    <property type="entry name" value="KR_dom"/>
</dbReference>
<evidence type="ECO:0000256" key="1">
    <source>
        <dbReference type="ARBA" id="ARBA00006484"/>
    </source>
</evidence>
<dbReference type="Proteomes" id="UP000010310">
    <property type="component" value="Unassembled WGS sequence"/>
</dbReference>
<dbReference type="STRING" id="1208365.B273_0797"/>
<evidence type="ECO:0000313" key="5">
    <source>
        <dbReference type="EMBL" id="EKO36045.1"/>
    </source>
</evidence>
<name>K6GGA7_9GAMM</name>
<sequence length="274" mass="30387">MKNLNEKVIAITGAGSGIGRSLAIQFANYGSHLSLSDIDENGLIETKDLIQNKVNVTTKIVDVADREQVYAWAEDTIKAHQYVDCIINNAGVASVANIEDITYEDFDWVFNIVFYGVLYGTKAFLPHLKKRPDAHIVNISSVNGFIPTPTNGPYACAKHAVKALNQTLQQELRGTSINVTSVHPGGVKTNIARNSRAYDSQERHNERADQFDKIAKTSAGKAAKVIINGILKNRKRQLVGADAKVIDILHRLFPQRFPDLIGFLHERALRKIDR</sequence>
<feature type="domain" description="Ketoreductase" evidence="4">
    <location>
        <begin position="7"/>
        <end position="188"/>
    </location>
</feature>
<dbReference type="SUPFAM" id="SSF51735">
    <property type="entry name" value="NAD(P)-binding Rossmann-fold domains"/>
    <property type="match status" value="1"/>
</dbReference>
<dbReference type="PRINTS" id="PR00080">
    <property type="entry name" value="SDRFAMILY"/>
</dbReference>
<dbReference type="InterPro" id="IPR036291">
    <property type="entry name" value="NAD(P)-bd_dom_sf"/>
</dbReference>
<proteinExistence type="inferred from homology"/>
<dbReference type="PROSITE" id="PS00061">
    <property type="entry name" value="ADH_SHORT"/>
    <property type="match status" value="1"/>
</dbReference>
<keyword evidence="2" id="KW-0560">Oxidoreductase</keyword>
<organism evidence="5 6">
    <name type="scientific">SAR86 cluster bacterium SAR86E</name>
    <dbReference type="NCBI Taxonomy" id="1208365"/>
    <lineage>
        <taxon>Bacteria</taxon>
        <taxon>Pseudomonadati</taxon>
        <taxon>Pseudomonadota</taxon>
        <taxon>Gammaproteobacteria</taxon>
        <taxon>SAR86 cluster</taxon>
    </lineage>
</organism>
<dbReference type="PANTHER" id="PTHR44196:SF1">
    <property type="entry name" value="DEHYDROGENASE_REDUCTASE SDR FAMILY MEMBER 7B"/>
    <property type="match status" value="1"/>
</dbReference>
<comment type="caution">
    <text evidence="5">The sequence shown here is derived from an EMBL/GenBank/DDBJ whole genome shotgun (WGS) entry which is preliminary data.</text>
</comment>
<dbReference type="PANTHER" id="PTHR44196">
    <property type="entry name" value="DEHYDROGENASE/REDUCTASE SDR FAMILY MEMBER 7B"/>
    <property type="match status" value="1"/>
</dbReference>
<dbReference type="InterPro" id="IPR002347">
    <property type="entry name" value="SDR_fam"/>
</dbReference>
<dbReference type="Gene3D" id="3.40.50.720">
    <property type="entry name" value="NAD(P)-binding Rossmann-like Domain"/>
    <property type="match status" value="1"/>
</dbReference>
<dbReference type="Pfam" id="PF00106">
    <property type="entry name" value="adh_short"/>
    <property type="match status" value="1"/>
</dbReference>
<protein>
    <submittedName>
        <fullName evidence="5">KR domain protein</fullName>
    </submittedName>
</protein>
<keyword evidence="6" id="KW-1185">Reference proteome</keyword>
<evidence type="ECO:0000259" key="4">
    <source>
        <dbReference type="SMART" id="SM00822"/>
    </source>
</evidence>
<dbReference type="CDD" id="cd05233">
    <property type="entry name" value="SDR_c"/>
    <property type="match status" value="1"/>
</dbReference>
<dbReference type="InterPro" id="IPR020904">
    <property type="entry name" value="Sc_DH/Rdtase_CS"/>
</dbReference>
<comment type="similarity">
    <text evidence="1 3">Belongs to the short-chain dehydrogenases/reductases (SDR) family.</text>
</comment>
<reference evidence="5 6" key="1">
    <citation type="submission" date="2012-09" db="EMBL/GenBank/DDBJ databases">
        <authorList>
            <person name="Dupont C.L."/>
            <person name="Rusch D.B."/>
            <person name="Lombardo M.-J."/>
            <person name="Novotny M."/>
            <person name="Yee-Greenbaum J."/>
            <person name="Laskin R."/>
        </authorList>
    </citation>
    <scope>NUCLEOTIDE SEQUENCE [LARGE SCALE GENOMIC DNA]</scope>
    <source>
        <strain evidence="5">SAR86E</strain>
    </source>
</reference>
<gene>
    <name evidence="5" type="ORF">B273_0797</name>
</gene>
<dbReference type="PRINTS" id="PR00081">
    <property type="entry name" value="GDHRDH"/>
</dbReference>
<dbReference type="AlphaFoldDB" id="K6GGA7"/>
<dbReference type="EMBL" id="AMWX01000012">
    <property type="protein sequence ID" value="EKO36045.1"/>
    <property type="molecule type" value="Genomic_DNA"/>
</dbReference>
<evidence type="ECO:0000256" key="3">
    <source>
        <dbReference type="RuleBase" id="RU000363"/>
    </source>
</evidence>
<evidence type="ECO:0000256" key="2">
    <source>
        <dbReference type="ARBA" id="ARBA00023002"/>
    </source>
</evidence>
<dbReference type="SMART" id="SM00822">
    <property type="entry name" value="PKS_KR"/>
    <property type="match status" value="1"/>
</dbReference>
<evidence type="ECO:0000313" key="6">
    <source>
        <dbReference type="Proteomes" id="UP000010310"/>
    </source>
</evidence>
<dbReference type="GO" id="GO:0016491">
    <property type="term" value="F:oxidoreductase activity"/>
    <property type="evidence" value="ECO:0007669"/>
    <property type="project" value="UniProtKB-KW"/>
</dbReference>
<accession>K6GGA7</accession>
<dbReference type="GO" id="GO:0016020">
    <property type="term" value="C:membrane"/>
    <property type="evidence" value="ECO:0007669"/>
    <property type="project" value="TreeGrafter"/>
</dbReference>